<dbReference type="SUPFAM" id="SSF51445">
    <property type="entry name" value="(Trans)glycosidases"/>
    <property type="match status" value="1"/>
</dbReference>
<dbReference type="OrthoDB" id="2251794at2759"/>
<accession>A0A9N9HIK6</accession>
<dbReference type="InterPro" id="IPR002053">
    <property type="entry name" value="Glyco_hydro_25"/>
</dbReference>
<dbReference type="AlphaFoldDB" id="A0A9N9HIK6"/>
<dbReference type="GO" id="GO:0016998">
    <property type="term" value="P:cell wall macromolecule catabolic process"/>
    <property type="evidence" value="ECO:0007669"/>
    <property type="project" value="InterPro"/>
</dbReference>
<protein>
    <submittedName>
        <fullName evidence="3">15530_t:CDS:1</fullName>
    </submittedName>
</protein>
<reference evidence="3" key="1">
    <citation type="submission" date="2021-06" db="EMBL/GenBank/DDBJ databases">
        <authorList>
            <person name="Kallberg Y."/>
            <person name="Tangrot J."/>
            <person name="Rosling A."/>
        </authorList>
    </citation>
    <scope>NUCLEOTIDE SEQUENCE</scope>
    <source>
        <strain evidence="3">IN212</strain>
    </source>
</reference>
<keyword evidence="2" id="KW-0732">Signal</keyword>
<keyword evidence="4" id="KW-1185">Reference proteome</keyword>
<evidence type="ECO:0000256" key="2">
    <source>
        <dbReference type="ARBA" id="ARBA00022729"/>
    </source>
</evidence>
<proteinExistence type="inferred from homology"/>
<evidence type="ECO:0000313" key="3">
    <source>
        <dbReference type="EMBL" id="CAG8676823.1"/>
    </source>
</evidence>
<dbReference type="PANTHER" id="PTHR23208">
    <property type="entry name" value="LYSOZYME PROTEIN"/>
    <property type="match status" value="1"/>
</dbReference>
<dbReference type="InterPro" id="IPR017853">
    <property type="entry name" value="GH"/>
</dbReference>
<organism evidence="3 4">
    <name type="scientific">Racocetra fulgida</name>
    <dbReference type="NCBI Taxonomy" id="60492"/>
    <lineage>
        <taxon>Eukaryota</taxon>
        <taxon>Fungi</taxon>
        <taxon>Fungi incertae sedis</taxon>
        <taxon>Mucoromycota</taxon>
        <taxon>Glomeromycotina</taxon>
        <taxon>Glomeromycetes</taxon>
        <taxon>Diversisporales</taxon>
        <taxon>Gigasporaceae</taxon>
        <taxon>Racocetra</taxon>
    </lineage>
</organism>
<dbReference type="GO" id="GO:0007165">
    <property type="term" value="P:signal transduction"/>
    <property type="evidence" value="ECO:0007669"/>
    <property type="project" value="TreeGrafter"/>
</dbReference>
<comment type="caution">
    <text evidence="3">The sequence shown here is derived from an EMBL/GenBank/DDBJ whole genome shotgun (WGS) entry which is preliminary data.</text>
</comment>
<dbReference type="GO" id="GO:0003796">
    <property type="term" value="F:lysozyme activity"/>
    <property type="evidence" value="ECO:0007669"/>
    <property type="project" value="InterPro"/>
</dbReference>
<dbReference type="GO" id="GO:0009253">
    <property type="term" value="P:peptidoglycan catabolic process"/>
    <property type="evidence" value="ECO:0007669"/>
    <property type="project" value="InterPro"/>
</dbReference>
<dbReference type="InterPro" id="IPR051595">
    <property type="entry name" value="GH25_Enzymes"/>
</dbReference>
<sequence>FERAIIRGYFEDYDSNPGGSLDSNLVKNYNHAKEAGYTYIDVYMSPCTGRSTCKAPSKQVKELVNQISTNKLTIQTIWLSIEINTDSHNWDLGPVENRKILQKFHTAWKSTGLKFGIYTSQSQWEIITGDRNWVLDSNIPLWYAIYDSHRVFDHYQIL</sequence>
<dbReference type="Proteomes" id="UP000789396">
    <property type="component" value="Unassembled WGS sequence"/>
</dbReference>
<dbReference type="Gene3D" id="3.20.20.80">
    <property type="entry name" value="Glycosidases"/>
    <property type="match status" value="1"/>
</dbReference>
<dbReference type="PANTHER" id="PTHR23208:SF36">
    <property type="entry name" value="LYSOZYME-RELATED"/>
    <property type="match status" value="1"/>
</dbReference>
<feature type="non-terminal residue" evidence="3">
    <location>
        <position position="158"/>
    </location>
</feature>
<comment type="similarity">
    <text evidence="1">Belongs to the glycosyl hydrolase 25 family.</text>
</comment>
<name>A0A9N9HIK6_9GLOM</name>
<evidence type="ECO:0000313" key="4">
    <source>
        <dbReference type="Proteomes" id="UP000789396"/>
    </source>
</evidence>
<gene>
    <name evidence="3" type="ORF">RFULGI_LOCUS9447</name>
</gene>
<evidence type="ECO:0000256" key="1">
    <source>
        <dbReference type="ARBA" id="ARBA00010646"/>
    </source>
</evidence>
<dbReference type="PROSITE" id="PS51904">
    <property type="entry name" value="GLYCOSYL_HYDROL_F25_2"/>
    <property type="match status" value="1"/>
</dbReference>
<dbReference type="EMBL" id="CAJVPZ010016909">
    <property type="protein sequence ID" value="CAG8676823.1"/>
    <property type="molecule type" value="Genomic_DNA"/>
</dbReference>